<protein>
    <recommendedName>
        <fullName evidence="1">Arc-like DNA binding domain-containing protein</fullName>
    </recommendedName>
</protein>
<dbReference type="AlphaFoldDB" id="A0A2R4ME71"/>
<dbReference type="KEGG" id="mmyr:MXMO3_01719"/>
<proteinExistence type="predicted"/>
<evidence type="ECO:0000313" key="2">
    <source>
        <dbReference type="EMBL" id="AVX04245.1"/>
    </source>
</evidence>
<gene>
    <name evidence="2" type="ORF">MXMO3_01719</name>
</gene>
<dbReference type="GO" id="GO:0003677">
    <property type="term" value="F:DNA binding"/>
    <property type="evidence" value="ECO:0007669"/>
    <property type="project" value="InterPro"/>
</dbReference>
<feature type="domain" description="Arc-like DNA binding" evidence="1">
    <location>
        <begin position="1"/>
        <end position="49"/>
    </location>
</feature>
<organism evidence="2 3">
    <name type="scientific">Maritalea myrionectae</name>
    <dbReference type="NCBI Taxonomy" id="454601"/>
    <lineage>
        <taxon>Bacteria</taxon>
        <taxon>Pseudomonadati</taxon>
        <taxon>Pseudomonadota</taxon>
        <taxon>Alphaproteobacteria</taxon>
        <taxon>Hyphomicrobiales</taxon>
        <taxon>Devosiaceae</taxon>
        <taxon>Maritalea</taxon>
    </lineage>
</organism>
<accession>A0A2R4ME71</accession>
<evidence type="ECO:0000313" key="3">
    <source>
        <dbReference type="Proteomes" id="UP000258927"/>
    </source>
</evidence>
<dbReference type="EMBL" id="CP021330">
    <property type="protein sequence ID" value="AVX04245.1"/>
    <property type="molecule type" value="Genomic_DNA"/>
</dbReference>
<name>A0A2R4ME71_9HYPH</name>
<dbReference type="Gene3D" id="1.10.1220.10">
    <property type="entry name" value="Met repressor-like"/>
    <property type="match status" value="1"/>
</dbReference>
<dbReference type="InterPro" id="IPR005569">
    <property type="entry name" value="Arc_DNA-bd_dom"/>
</dbReference>
<sequence length="63" mass="7220">MKDNPKFIVRFPDDQMRERLKERAQRNYRSMNAELVKILERALASSEAVEGDGLPNNTPSTAN</sequence>
<dbReference type="GO" id="GO:0006355">
    <property type="term" value="P:regulation of DNA-templated transcription"/>
    <property type="evidence" value="ECO:0007669"/>
    <property type="project" value="InterPro"/>
</dbReference>
<evidence type="ECO:0000259" key="1">
    <source>
        <dbReference type="Pfam" id="PF03869"/>
    </source>
</evidence>
<dbReference type="Proteomes" id="UP000258927">
    <property type="component" value="Chromosome"/>
</dbReference>
<keyword evidence="3" id="KW-1185">Reference proteome</keyword>
<dbReference type="Pfam" id="PF03869">
    <property type="entry name" value="Arc"/>
    <property type="match status" value="1"/>
</dbReference>
<reference evidence="2 3" key="1">
    <citation type="submission" date="2017-05" db="EMBL/GenBank/DDBJ databases">
        <title>Genome Analysis of Maritalea myrionectae HL2708#5.</title>
        <authorList>
            <consortium name="Cotde Inc.-PKNU"/>
            <person name="Jang D."/>
            <person name="Oh H.-M."/>
        </authorList>
    </citation>
    <scope>NUCLEOTIDE SEQUENCE [LARGE SCALE GENOMIC DNA]</scope>
    <source>
        <strain evidence="2 3">HL2708#5</strain>
    </source>
</reference>
<dbReference type="InterPro" id="IPR013321">
    <property type="entry name" value="Arc_rbn_hlx_hlx"/>
</dbReference>
<dbReference type="InterPro" id="IPR010985">
    <property type="entry name" value="Ribbon_hlx_hlx"/>
</dbReference>
<dbReference type="SUPFAM" id="SSF47598">
    <property type="entry name" value="Ribbon-helix-helix"/>
    <property type="match status" value="1"/>
</dbReference>
<dbReference type="RefSeq" id="WP_205468000.1">
    <property type="nucleotide sequence ID" value="NZ_CP021330.1"/>
</dbReference>